<proteinExistence type="predicted"/>
<dbReference type="EMBL" id="UOEU01000553">
    <property type="protein sequence ID" value="VAW34801.1"/>
    <property type="molecule type" value="Genomic_DNA"/>
</dbReference>
<evidence type="ECO:0000313" key="1">
    <source>
        <dbReference type="EMBL" id="VAW34801.1"/>
    </source>
</evidence>
<gene>
    <name evidence="1" type="ORF">MNBD_CHLOROFLEXI01-808</name>
</gene>
<sequence length="358" mass="40093">MPKKKSTFLLLLLLLFLIIISTISALFLLQDEEIIRADIVPIQDVVVHDSFSEQVHLMYPSWIKVRGYAVGFVWPEYRNTPPDERPQTEEVSLSSGEPFAPYLIVQMAEEMAATTAFVSILLDFQQVEFELDGQKGLLHEITLEPGVQIEVPIKVDIVEPGIHDLAAVIFADPYNSSLDPMYRMSGVSRKTGSRRVIVVVDDKLEHISQLMPQTIQGAAVPKDVQLGFHAAFATSPADAGIHPSERQLYVAEEKAGEIFNYQLWASNFMGDIGSKYALVVFQDYHQVPVAGNYVTIAHLDPGEEIILDASVRLPQTTGVSQMQIIYLFDPYKSILRDEVRAPFVFSSFRIGIHVTDDE</sequence>
<protein>
    <submittedName>
        <fullName evidence="1">Uncharacterized protein</fullName>
    </submittedName>
</protein>
<dbReference type="AlphaFoldDB" id="A0A3B0UUZ4"/>
<name>A0A3B0UUZ4_9ZZZZ</name>
<reference evidence="1" key="1">
    <citation type="submission" date="2018-06" db="EMBL/GenBank/DDBJ databases">
        <authorList>
            <person name="Zhirakovskaya E."/>
        </authorList>
    </citation>
    <scope>NUCLEOTIDE SEQUENCE</scope>
</reference>
<accession>A0A3B0UUZ4</accession>
<organism evidence="1">
    <name type="scientific">hydrothermal vent metagenome</name>
    <dbReference type="NCBI Taxonomy" id="652676"/>
    <lineage>
        <taxon>unclassified sequences</taxon>
        <taxon>metagenomes</taxon>
        <taxon>ecological metagenomes</taxon>
    </lineage>
</organism>